<dbReference type="EMBL" id="JAWSTH010000113">
    <property type="protein sequence ID" value="MDW5597995.1"/>
    <property type="molecule type" value="Genomic_DNA"/>
</dbReference>
<keyword evidence="3" id="KW-1185">Reference proteome</keyword>
<gene>
    <name evidence="2" type="ORF">R7226_26810</name>
</gene>
<feature type="compositionally biased region" description="Acidic residues" evidence="1">
    <location>
        <begin position="87"/>
        <end position="98"/>
    </location>
</feature>
<name>A0ABU4HZR7_9ACTN</name>
<organism evidence="2 3">
    <name type="scientific">Conexibacter stalactiti</name>
    <dbReference type="NCBI Taxonomy" id="1940611"/>
    <lineage>
        <taxon>Bacteria</taxon>
        <taxon>Bacillati</taxon>
        <taxon>Actinomycetota</taxon>
        <taxon>Thermoleophilia</taxon>
        <taxon>Solirubrobacterales</taxon>
        <taxon>Conexibacteraceae</taxon>
        <taxon>Conexibacter</taxon>
    </lineage>
</organism>
<protein>
    <recommendedName>
        <fullName evidence="4">DUF5709 domain-containing protein</fullName>
    </recommendedName>
</protein>
<comment type="caution">
    <text evidence="2">The sequence shown here is derived from an EMBL/GenBank/DDBJ whole genome shotgun (WGS) entry which is preliminary data.</text>
</comment>
<evidence type="ECO:0008006" key="4">
    <source>
        <dbReference type="Google" id="ProtNLM"/>
    </source>
</evidence>
<evidence type="ECO:0000313" key="2">
    <source>
        <dbReference type="EMBL" id="MDW5597995.1"/>
    </source>
</evidence>
<dbReference type="Proteomes" id="UP001284601">
    <property type="component" value="Unassembled WGS sequence"/>
</dbReference>
<feature type="compositionally biased region" description="Basic and acidic residues" evidence="1">
    <location>
        <begin position="71"/>
        <end position="85"/>
    </location>
</feature>
<evidence type="ECO:0000313" key="3">
    <source>
        <dbReference type="Proteomes" id="UP001284601"/>
    </source>
</evidence>
<dbReference type="RefSeq" id="WP_318600463.1">
    <property type="nucleotide sequence ID" value="NZ_JAWSTH010000113.1"/>
</dbReference>
<reference evidence="3" key="1">
    <citation type="submission" date="2023-07" db="EMBL/GenBank/DDBJ databases">
        <title>Conexibacter stalactiti sp. nov., isolated from stalactites in a lava cave and emended description of the genus Conexibacter.</title>
        <authorList>
            <person name="Lee S.D."/>
        </authorList>
    </citation>
    <scope>NUCLEOTIDE SEQUENCE [LARGE SCALE GENOMIC DNA]</scope>
    <source>
        <strain evidence="3">KCTC 39840</strain>
    </source>
</reference>
<sequence length="98" mass="10385">MPEDPRWEQDEAEAAAAEAGAIGGVAGDEDLDPAERPLAEAGEGEAEGFELAEEELVEHATHGDQQSAHAVLHDQGSDEDPRAADQVDAEADEEQKPR</sequence>
<proteinExistence type="predicted"/>
<feature type="compositionally biased region" description="Acidic residues" evidence="1">
    <location>
        <begin position="42"/>
        <end position="56"/>
    </location>
</feature>
<evidence type="ECO:0000256" key="1">
    <source>
        <dbReference type="SAM" id="MobiDB-lite"/>
    </source>
</evidence>
<feature type="region of interest" description="Disordered" evidence="1">
    <location>
        <begin position="1"/>
        <end position="98"/>
    </location>
</feature>
<accession>A0ABU4HZR7</accession>